<evidence type="ECO:0000259" key="2">
    <source>
        <dbReference type="Pfam" id="PF12697"/>
    </source>
</evidence>
<dbReference type="InterPro" id="IPR000073">
    <property type="entry name" value="AB_hydrolase_1"/>
</dbReference>
<feature type="compositionally biased region" description="Basic and acidic residues" evidence="1">
    <location>
        <begin position="96"/>
        <end position="121"/>
    </location>
</feature>
<gene>
    <name evidence="3" type="ORF">BG845_00464</name>
</gene>
<evidence type="ECO:0000256" key="1">
    <source>
        <dbReference type="SAM" id="MobiDB-lite"/>
    </source>
</evidence>
<dbReference type="SUPFAM" id="SSF53474">
    <property type="entry name" value="alpha/beta-Hydrolases"/>
    <property type="match status" value="1"/>
</dbReference>
<keyword evidence="3" id="KW-0378">Hydrolase</keyword>
<feature type="region of interest" description="Disordered" evidence="1">
    <location>
        <begin position="75"/>
        <end position="121"/>
    </location>
</feature>
<keyword evidence="4" id="KW-1185">Reference proteome</keyword>
<evidence type="ECO:0000313" key="3">
    <source>
        <dbReference type="EMBL" id="OSY43521.1"/>
    </source>
</evidence>
<feature type="domain" description="AB hydrolase-1" evidence="2">
    <location>
        <begin position="23"/>
        <end position="333"/>
    </location>
</feature>
<dbReference type="PANTHER" id="PTHR37017:SF11">
    <property type="entry name" value="ESTERASE_LIPASE_THIOESTERASE DOMAIN-CONTAINING PROTEIN"/>
    <property type="match status" value="1"/>
</dbReference>
<dbReference type="STRING" id="2074.BG845_00464"/>
<protein>
    <submittedName>
        <fullName evidence="3">Alpha/beta hydrolase family protein</fullName>
    </submittedName>
</protein>
<dbReference type="AlphaFoldDB" id="A0A1Y2N8J6"/>
<feature type="region of interest" description="Disordered" evidence="1">
    <location>
        <begin position="1"/>
        <end position="20"/>
    </location>
</feature>
<evidence type="ECO:0000313" key="4">
    <source>
        <dbReference type="Proteomes" id="UP000194360"/>
    </source>
</evidence>
<name>A0A1Y2N8J6_PSEAH</name>
<dbReference type="Gene3D" id="3.40.50.1820">
    <property type="entry name" value="alpha/beta hydrolase"/>
    <property type="match status" value="1"/>
</dbReference>
<dbReference type="GO" id="GO:0016787">
    <property type="term" value="F:hydrolase activity"/>
    <property type="evidence" value="ECO:0007669"/>
    <property type="project" value="UniProtKB-KW"/>
</dbReference>
<accession>A0A1Y2N8J6</accession>
<comment type="caution">
    <text evidence="3">The sequence shown here is derived from an EMBL/GenBank/DDBJ whole genome shotgun (WGS) entry which is preliminary data.</text>
</comment>
<sequence>MTGALDGTGPEAAGAPPPGTARVVLVHGAWHRGSSWAAVTGALERSGVPVSAPDLPSESGGYEDQVAAVLAVAGHGEHAEAGRPGEPGEPGQGDRSGARDGAEQPERSGERDGAGPSERSEEPVVLVGHSLGGLAATVAAARLGPGRVRALVLVGALVPEPGRPQLDRLRSEGDLMVAGYDAGVRRGDGPVTYWPDAATTVAGLYRGVAEELAGPTAPAGERAEAEQAVVATPAGERAEPDPTVATAAAGERAEAERAVATAVAELRPQDWSLLREPCPIEAWPGVRTVSVICADDRVVDPVAGRREAARVGAEIVEIPGGHFPMLTRPAALAGLLADLAVGTALPVRS</sequence>
<reference evidence="3 4" key="1">
    <citation type="submission" date="2016-09" db="EMBL/GenBank/DDBJ databases">
        <title>Pseudonocardia autotrophica DSM535, a candidate organism with high potential of specific P450 cytochromes.</title>
        <authorList>
            <person name="Grumaz C."/>
            <person name="Vainshtein Y."/>
            <person name="Kirstahler P."/>
            <person name="Sohn K."/>
        </authorList>
    </citation>
    <scope>NUCLEOTIDE SEQUENCE [LARGE SCALE GENOMIC DNA]</scope>
    <source>
        <strain evidence="3 4">DSM 535</strain>
    </source>
</reference>
<dbReference type="Pfam" id="PF12697">
    <property type="entry name" value="Abhydrolase_6"/>
    <property type="match status" value="1"/>
</dbReference>
<organism evidence="3 4">
    <name type="scientific">Pseudonocardia autotrophica</name>
    <name type="common">Amycolata autotrophica</name>
    <name type="synonym">Nocardia autotrophica</name>
    <dbReference type="NCBI Taxonomy" id="2074"/>
    <lineage>
        <taxon>Bacteria</taxon>
        <taxon>Bacillati</taxon>
        <taxon>Actinomycetota</taxon>
        <taxon>Actinomycetes</taxon>
        <taxon>Pseudonocardiales</taxon>
        <taxon>Pseudonocardiaceae</taxon>
        <taxon>Pseudonocardia</taxon>
    </lineage>
</organism>
<dbReference type="PANTHER" id="PTHR37017">
    <property type="entry name" value="AB HYDROLASE-1 DOMAIN-CONTAINING PROTEIN-RELATED"/>
    <property type="match status" value="1"/>
</dbReference>
<dbReference type="InterPro" id="IPR029058">
    <property type="entry name" value="AB_hydrolase_fold"/>
</dbReference>
<dbReference type="RefSeq" id="WP_085910805.1">
    <property type="nucleotide sequence ID" value="NZ_AP018920.1"/>
</dbReference>
<proteinExistence type="predicted"/>
<dbReference type="EMBL" id="MIGB01000002">
    <property type="protein sequence ID" value="OSY43521.1"/>
    <property type="molecule type" value="Genomic_DNA"/>
</dbReference>
<dbReference type="Proteomes" id="UP000194360">
    <property type="component" value="Unassembled WGS sequence"/>
</dbReference>
<dbReference type="InterPro" id="IPR052897">
    <property type="entry name" value="Sec-Metab_Biosynth_Hydrolase"/>
</dbReference>
<dbReference type="OrthoDB" id="9773549at2"/>